<organism evidence="1">
    <name type="scientific">Lepeophtheirus salmonis</name>
    <name type="common">Salmon louse</name>
    <name type="synonym">Caligus salmonis</name>
    <dbReference type="NCBI Taxonomy" id="72036"/>
    <lineage>
        <taxon>Eukaryota</taxon>
        <taxon>Metazoa</taxon>
        <taxon>Ecdysozoa</taxon>
        <taxon>Arthropoda</taxon>
        <taxon>Crustacea</taxon>
        <taxon>Multicrustacea</taxon>
        <taxon>Hexanauplia</taxon>
        <taxon>Copepoda</taxon>
        <taxon>Siphonostomatoida</taxon>
        <taxon>Caligidae</taxon>
        <taxon>Lepeophtheirus</taxon>
    </lineage>
</organism>
<evidence type="ECO:0008006" key="2">
    <source>
        <dbReference type="Google" id="ProtNLM"/>
    </source>
</evidence>
<dbReference type="GO" id="GO:0043161">
    <property type="term" value="P:proteasome-mediated ubiquitin-dependent protein catabolic process"/>
    <property type="evidence" value="ECO:0007669"/>
    <property type="project" value="TreeGrafter"/>
</dbReference>
<dbReference type="InterPro" id="IPR042476">
    <property type="entry name" value="APPBP2"/>
</dbReference>
<dbReference type="Gene3D" id="1.25.40.10">
    <property type="entry name" value="Tetratricopeptide repeat domain"/>
    <property type="match status" value="2"/>
</dbReference>
<dbReference type="InterPro" id="IPR011990">
    <property type="entry name" value="TPR-like_helical_dom_sf"/>
</dbReference>
<accession>A0A0K2TZ00</accession>
<dbReference type="EMBL" id="HACA01013536">
    <property type="protein sequence ID" value="CDW30897.1"/>
    <property type="molecule type" value="Transcribed_RNA"/>
</dbReference>
<sequence>MSLLWNELSCVSTFLSLLRVGDRRRRLHRIFQSVIDHGNPIHTTLTNKLYLLIKSNPSDYKESTLNFSSFLSEAGWFAEARKLLFPYYNPSSPCPIVLLSLLHNVSAYCEFAEASDYMSLLKVTPHPHPAAVYCQFSSSCFDKSEYPEAFRWSRLAIQSLSNDLPIKVVIDVLRQSSKSYVIRRQFSKAKMLILEAILLSKETYGEWHPKYADCLLDYGYYLLNADRVIKSLQAYQSALEVRLKCFGSQNLQVAFALEGLAYTTYVNQYNTGQFERAKSHAEKAIGIMNNLLPKSHLLLASSQRVLALILEEIAVDHADEDISRNLLNQAESLHRSAIQLSIKSFGEVNVQTAKHYGNLGRLNQSMRRYAKAEKMHLKAIEIKEKLLGNDDHEVALSVGHLASLYTYDLKEYSKAELLYLRSIEIGIKLFGPGYSGLEYDYRGIIRVYQEIEDWPNYFVYTYKLREWEELQGLRNHDEVTKACFSKGDPLPLSSIIQALDDNGMEDSYCSSNVRN</sequence>
<dbReference type="GO" id="GO:0031462">
    <property type="term" value="C:Cul2-RING ubiquitin ligase complex"/>
    <property type="evidence" value="ECO:0007669"/>
    <property type="project" value="TreeGrafter"/>
</dbReference>
<dbReference type="Pfam" id="PF13424">
    <property type="entry name" value="TPR_12"/>
    <property type="match status" value="1"/>
</dbReference>
<dbReference type="PANTHER" id="PTHR46575">
    <property type="entry name" value="AMYLOID PROTEIN-BINDING PROTEIN 2"/>
    <property type="match status" value="1"/>
</dbReference>
<protein>
    <recommendedName>
        <fullName evidence="2">Amyloid protein-binding protein 2</fullName>
    </recommendedName>
</protein>
<dbReference type="EMBL" id="HACA01013535">
    <property type="protein sequence ID" value="CDW30896.1"/>
    <property type="molecule type" value="Transcribed_RNA"/>
</dbReference>
<dbReference type="PANTHER" id="PTHR46575:SF1">
    <property type="entry name" value="AMYLOID PROTEIN-BINDING PROTEIN 2"/>
    <property type="match status" value="1"/>
</dbReference>
<dbReference type="AlphaFoldDB" id="A0A0K2TZ00"/>
<evidence type="ECO:0000313" key="1">
    <source>
        <dbReference type="EMBL" id="CDW30897.1"/>
    </source>
</evidence>
<reference evidence="1" key="1">
    <citation type="submission" date="2014-05" db="EMBL/GenBank/DDBJ databases">
        <authorList>
            <person name="Chronopoulou M."/>
        </authorList>
    </citation>
    <scope>NUCLEOTIDE SEQUENCE</scope>
    <source>
        <tissue evidence="1">Whole organism</tissue>
    </source>
</reference>
<name>A0A0K2TZ00_LEPSM</name>
<dbReference type="SUPFAM" id="SSF48452">
    <property type="entry name" value="TPR-like"/>
    <property type="match status" value="2"/>
</dbReference>
<dbReference type="SMART" id="SM00028">
    <property type="entry name" value="TPR"/>
    <property type="match status" value="2"/>
</dbReference>
<dbReference type="InterPro" id="IPR019734">
    <property type="entry name" value="TPR_rpt"/>
</dbReference>
<dbReference type="GO" id="GO:0006886">
    <property type="term" value="P:intracellular protein transport"/>
    <property type="evidence" value="ECO:0007669"/>
    <property type="project" value="InterPro"/>
</dbReference>
<proteinExistence type="predicted"/>
<dbReference type="GO" id="GO:1990756">
    <property type="term" value="F:ubiquitin-like ligase-substrate adaptor activity"/>
    <property type="evidence" value="ECO:0007669"/>
    <property type="project" value="TreeGrafter"/>
</dbReference>
<dbReference type="OrthoDB" id="7103806at2759"/>